<keyword evidence="9" id="KW-1185">Reference proteome</keyword>
<dbReference type="GO" id="GO:0006644">
    <property type="term" value="P:phospholipid metabolic process"/>
    <property type="evidence" value="ECO:0007669"/>
    <property type="project" value="InterPro"/>
</dbReference>
<evidence type="ECO:0000313" key="8">
    <source>
        <dbReference type="EMBL" id="ORD97636.1"/>
    </source>
</evidence>
<dbReference type="AlphaFoldDB" id="A0A1X0QCX5"/>
<dbReference type="Pfam" id="PF01569">
    <property type="entry name" value="PAP2"/>
    <property type="match status" value="1"/>
</dbReference>
<dbReference type="PANTHER" id="PTHR10165">
    <property type="entry name" value="LIPID PHOSPHATE PHOSPHATASE"/>
    <property type="match status" value="1"/>
</dbReference>
<evidence type="ECO:0000256" key="4">
    <source>
        <dbReference type="ARBA" id="ARBA00022989"/>
    </source>
</evidence>
<evidence type="ECO:0000256" key="1">
    <source>
        <dbReference type="ARBA" id="ARBA00004141"/>
    </source>
</evidence>
<dbReference type="GO" id="GO:0016020">
    <property type="term" value="C:membrane"/>
    <property type="evidence" value="ECO:0007669"/>
    <property type="project" value="UniProtKB-SubCell"/>
</dbReference>
<feature type="transmembrane region" description="Helical" evidence="6">
    <location>
        <begin position="199"/>
        <end position="221"/>
    </location>
</feature>
<dbReference type="InterPro" id="IPR000326">
    <property type="entry name" value="PAP2/HPO"/>
</dbReference>
<keyword evidence="5 6" id="KW-0472">Membrane</keyword>
<name>A0A1X0QCX5_9MICR</name>
<reference evidence="8 9" key="1">
    <citation type="journal article" date="2017" name="Environ. Microbiol.">
        <title>Decay of the glycolytic pathway and adaptation to intranuclear parasitism within Enterocytozoonidae microsporidia.</title>
        <authorList>
            <person name="Wiredu Boakye D."/>
            <person name="Jaroenlak P."/>
            <person name="Prachumwat A."/>
            <person name="Williams T.A."/>
            <person name="Bateman K.S."/>
            <person name="Itsathitphaisarn O."/>
            <person name="Sritunyalucksana K."/>
            <person name="Paszkiewicz K.H."/>
            <person name="Moore K.A."/>
            <person name="Stentiford G.D."/>
            <person name="Williams B.A."/>
        </authorList>
    </citation>
    <scope>NUCLEOTIDE SEQUENCE [LARGE SCALE GENOMIC DNA]</scope>
    <source>
        <strain evidence="8 9">GB1</strain>
    </source>
</reference>
<dbReference type="InterPro" id="IPR043216">
    <property type="entry name" value="PAP-like"/>
</dbReference>
<dbReference type="EMBL" id="LVKB01000015">
    <property type="protein sequence ID" value="ORD97636.1"/>
    <property type="molecule type" value="Genomic_DNA"/>
</dbReference>
<organism evidence="8 9">
    <name type="scientific">Hepatospora eriocheir</name>
    <dbReference type="NCBI Taxonomy" id="1081669"/>
    <lineage>
        <taxon>Eukaryota</taxon>
        <taxon>Fungi</taxon>
        <taxon>Fungi incertae sedis</taxon>
        <taxon>Microsporidia</taxon>
        <taxon>Hepatosporidae</taxon>
        <taxon>Hepatospora</taxon>
    </lineage>
</organism>
<feature type="transmembrane region" description="Helical" evidence="6">
    <location>
        <begin position="92"/>
        <end position="116"/>
    </location>
</feature>
<evidence type="ECO:0000256" key="5">
    <source>
        <dbReference type="ARBA" id="ARBA00023136"/>
    </source>
</evidence>
<keyword evidence="4 6" id="KW-1133">Transmembrane helix</keyword>
<comment type="caution">
    <text evidence="8">The sequence shown here is derived from an EMBL/GenBank/DDBJ whole genome shotgun (WGS) entry which is preliminary data.</text>
</comment>
<dbReference type="Gene3D" id="1.20.144.10">
    <property type="entry name" value="Phosphatidic acid phosphatase type 2/haloperoxidase"/>
    <property type="match status" value="1"/>
</dbReference>
<proteinExistence type="inferred from homology"/>
<dbReference type="VEuPathDB" id="MicrosporidiaDB:A0H76_1488"/>
<dbReference type="VEuPathDB" id="MicrosporidiaDB:HERIO_488"/>
<dbReference type="OrthoDB" id="8907274at2759"/>
<evidence type="ECO:0000256" key="3">
    <source>
        <dbReference type="ARBA" id="ARBA00022692"/>
    </source>
</evidence>
<dbReference type="GO" id="GO:0008195">
    <property type="term" value="F:phosphatidate phosphatase activity"/>
    <property type="evidence" value="ECO:0007669"/>
    <property type="project" value="TreeGrafter"/>
</dbReference>
<feature type="domain" description="Phosphatidic acid phosphatase type 2/haloperoxidase" evidence="7">
    <location>
        <begin position="93"/>
        <end position="214"/>
    </location>
</feature>
<evidence type="ECO:0000256" key="6">
    <source>
        <dbReference type="SAM" id="Phobius"/>
    </source>
</evidence>
<evidence type="ECO:0000313" key="9">
    <source>
        <dbReference type="Proteomes" id="UP000192356"/>
    </source>
</evidence>
<feature type="transmembrane region" description="Helical" evidence="6">
    <location>
        <begin position="53"/>
        <end position="72"/>
    </location>
</feature>
<dbReference type="SUPFAM" id="SSF48317">
    <property type="entry name" value="Acid phosphatase/Vanadium-dependent haloperoxidase"/>
    <property type="match status" value="1"/>
</dbReference>
<evidence type="ECO:0000259" key="7">
    <source>
        <dbReference type="SMART" id="SM00014"/>
    </source>
</evidence>
<gene>
    <name evidence="8" type="ORF">HERIO_488</name>
</gene>
<comment type="subcellular location">
    <subcellularLocation>
        <location evidence="1">Membrane</location>
        <topology evidence="1">Multi-pass membrane protein</topology>
    </subcellularLocation>
</comment>
<dbReference type="InterPro" id="IPR036938">
    <property type="entry name" value="PAP2/HPO_sf"/>
</dbReference>
<dbReference type="GO" id="GO:0046839">
    <property type="term" value="P:phospholipid dephosphorylation"/>
    <property type="evidence" value="ECO:0007669"/>
    <property type="project" value="TreeGrafter"/>
</dbReference>
<sequence>MYLKKHFFTPMFFITLSLLTLLTSLLVMSFKVFKNSIRINSPVTNREFRKSTVPHSYVLVSTFVLPLVYYFYIYSNKRSKLDKKMQLDTNFVVIILGHFLNSFCSLSLIHCLKLIILRKRPCFDNCGKGKHQNDPWLFESFPSGHTALMFTFLPYLMFFNYKMKIKFSNQILVFILTFLTSVWVAFTRYLDCKHHPSDIIGGVVISILVALVDILAVLEIIN</sequence>
<keyword evidence="3 6" id="KW-0812">Transmembrane</keyword>
<dbReference type="PANTHER" id="PTHR10165:SF35">
    <property type="entry name" value="RE23632P"/>
    <property type="match status" value="1"/>
</dbReference>
<feature type="transmembrane region" description="Helical" evidence="6">
    <location>
        <begin position="171"/>
        <end position="187"/>
    </location>
</feature>
<evidence type="ECO:0000256" key="2">
    <source>
        <dbReference type="ARBA" id="ARBA00008816"/>
    </source>
</evidence>
<accession>A0A1X0QCX5</accession>
<dbReference type="Proteomes" id="UP000192356">
    <property type="component" value="Unassembled WGS sequence"/>
</dbReference>
<dbReference type="SMART" id="SM00014">
    <property type="entry name" value="acidPPc"/>
    <property type="match status" value="1"/>
</dbReference>
<comment type="similarity">
    <text evidence="2">Belongs to the PA-phosphatase related phosphoesterase family.</text>
</comment>
<protein>
    <recommendedName>
        <fullName evidence="7">Phosphatidic acid phosphatase type 2/haloperoxidase domain-containing protein</fullName>
    </recommendedName>
</protein>
<dbReference type="CDD" id="cd01610">
    <property type="entry name" value="PAP2_like"/>
    <property type="match status" value="1"/>
</dbReference>